<proteinExistence type="predicted"/>
<dbReference type="Proteomes" id="UP000060602">
    <property type="component" value="Chromosome"/>
</dbReference>
<evidence type="ECO:0000256" key="1">
    <source>
        <dbReference type="SAM" id="MobiDB-lite"/>
    </source>
</evidence>
<feature type="compositionally biased region" description="Basic residues" evidence="1">
    <location>
        <begin position="1"/>
        <end position="25"/>
    </location>
</feature>
<sequence length="61" mass="7195">MRARRWTRSRPSRCTTRRPTARPRRPRPDPRRRPRCHRGRTAPPSFNPPRRPRRAGSSAGA</sequence>
<dbReference type="AlphaFoldDB" id="A0A2L0PUA6"/>
<dbReference type="EMBL" id="CP014060">
    <property type="protein sequence ID" value="AUZ18263.1"/>
    <property type="molecule type" value="Genomic_DNA"/>
</dbReference>
<evidence type="ECO:0000313" key="2">
    <source>
        <dbReference type="EMBL" id="AUZ18263.1"/>
    </source>
</evidence>
<evidence type="ECO:0000313" key="3">
    <source>
        <dbReference type="Proteomes" id="UP000060602"/>
    </source>
</evidence>
<protein>
    <submittedName>
        <fullName evidence="2">Uncharacterized protein</fullName>
    </submittedName>
</protein>
<accession>A0A2L0PUA6</accession>
<name>A0A2L0PUA6_ALCXX</name>
<gene>
    <name evidence="2" type="ORF">AL504_31705</name>
</gene>
<organism evidence="2 3">
    <name type="scientific">Alcaligenes xylosoxydans xylosoxydans</name>
    <name type="common">Achromobacter xylosoxidans</name>
    <dbReference type="NCBI Taxonomy" id="85698"/>
    <lineage>
        <taxon>Bacteria</taxon>
        <taxon>Pseudomonadati</taxon>
        <taxon>Pseudomonadota</taxon>
        <taxon>Betaproteobacteria</taxon>
        <taxon>Burkholderiales</taxon>
        <taxon>Alcaligenaceae</taxon>
        <taxon>Achromobacter</taxon>
    </lineage>
</organism>
<reference evidence="3" key="1">
    <citation type="submission" date="2015-12" db="EMBL/GenBank/DDBJ databases">
        <title>FDA dAtabase for Regulatory Grade micrObial Sequences (FDA-ARGOS): Supporting development and validation of Infectious Disease Dx tests.</title>
        <authorList>
            <person name="Case J."/>
            <person name="Tallon L."/>
            <person name="Sadzewicz L."/>
            <person name="Sengamalay N."/>
            <person name="Ott S."/>
            <person name="Godinez A."/>
            <person name="Nagaraj S."/>
            <person name="Nadendla S."/>
            <person name="Sichtig H."/>
        </authorList>
    </citation>
    <scope>NUCLEOTIDE SEQUENCE [LARGE SCALE GENOMIC DNA]</scope>
    <source>
        <strain evidence="3">FDAARGOS_147</strain>
    </source>
</reference>
<feature type="region of interest" description="Disordered" evidence="1">
    <location>
        <begin position="1"/>
        <end position="61"/>
    </location>
</feature>